<evidence type="ECO:0000313" key="3">
    <source>
        <dbReference type="Proteomes" id="UP000004095"/>
    </source>
</evidence>
<proteinExistence type="predicted"/>
<protein>
    <submittedName>
        <fullName evidence="2">Uncharacterized protein</fullName>
    </submittedName>
</protein>
<dbReference type="RefSeq" id="WP_002697469.1">
    <property type="nucleotide sequence ID" value="NZ_AAWS01000014.1"/>
</dbReference>
<sequence>MRIYTEDEVADQLKDLVDDRTLVQGQKAEVVSVNMAEMECIVKLLANDMKIEGVNLKAHIVNQDNSINPNGFILIPKVKSIVLVSLMEDTQRTRMNSADYYISMYSDIDEVQLVQNEEEILKIDNEGNVTLHQGENKGLIKIESLVEKLNALEQKVNDLITDYKGHNHQYIDTTSTTTANSITTSFESPPSIGNLTETQVTDLENDKVKH</sequence>
<reference evidence="2 3" key="1">
    <citation type="submission" date="2007-01" db="EMBL/GenBank/DDBJ databases">
        <authorList>
            <person name="Haygood M."/>
            <person name="Podell S."/>
            <person name="Anderson C."/>
            <person name="Hopkinson B."/>
            <person name="Roe K."/>
            <person name="Barbeau K."/>
            <person name="Gaasterland T."/>
            <person name="Ferriera S."/>
            <person name="Johnson J."/>
            <person name="Kravitz S."/>
            <person name="Beeson K."/>
            <person name="Sutton G."/>
            <person name="Rogers Y.-H."/>
            <person name="Friedman R."/>
            <person name="Frazier M."/>
            <person name="Venter J.C."/>
        </authorList>
    </citation>
    <scope>NUCLEOTIDE SEQUENCE [LARGE SCALE GENOMIC DNA]</scope>
    <source>
        <strain evidence="2 3">ATCC 23134</strain>
    </source>
</reference>
<keyword evidence="3" id="KW-1185">Reference proteome</keyword>
<name>A1ZLI2_MICM2</name>
<dbReference type="OrthoDB" id="9940085at2"/>
<evidence type="ECO:0000313" key="2">
    <source>
        <dbReference type="EMBL" id="EAY28736.1"/>
    </source>
</evidence>
<evidence type="ECO:0000256" key="1">
    <source>
        <dbReference type="SAM" id="Coils"/>
    </source>
</evidence>
<gene>
    <name evidence="2" type="ORF">M23134_07834</name>
</gene>
<dbReference type="AlphaFoldDB" id="A1ZLI2"/>
<comment type="caution">
    <text evidence="2">The sequence shown here is derived from an EMBL/GenBank/DDBJ whole genome shotgun (WGS) entry which is preliminary data.</text>
</comment>
<keyword evidence="1" id="KW-0175">Coiled coil</keyword>
<dbReference type="EMBL" id="AAWS01000014">
    <property type="protein sequence ID" value="EAY28736.1"/>
    <property type="molecule type" value="Genomic_DNA"/>
</dbReference>
<organism evidence="2 3">
    <name type="scientific">Microscilla marina ATCC 23134</name>
    <dbReference type="NCBI Taxonomy" id="313606"/>
    <lineage>
        <taxon>Bacteria</taxon>
        <taxon>Pseudomonadati</taxon>
        <taxon>Bacteroidota</taxon>
        <taxon>Cytophagia</taxon>
        <taxon>Cytophagales</taxon>
        <taxon>Microscillaceae</taxon>
        <taxon>Microscilla</taxon>
    </lineage>
</organism>
<dbReference type="Proteomes" id="UP000004095">
    <property type="component" value="Unassembled WGS sequence"/>
</dbReference>
<feature type="coiled-coil region" evidence="1">
    <location>
        <begin position="142"/>
        <end position="169"/>
    </location>
</feature>
<accession>A1ZLI2</accession>